<keyword evidence="4" id="KW-1185">Reference proteome</keyword>
<dbReference type="Pfam" id="PF02214">
    <property type="entry name" value="BTB_2"/>
    <property type="match status" value="1"/>
</dbReference>
<evidence type="ECO:0000259" key="2">
    <source>
        <dbReference type="Pfam" id="PF02214"/>
    </source>
</evidence>
<dbReference type="Gene3D" id="3.30.710.10">
    <property type="entry name" value="Potassium Channel Kv1.1, Chain A"/>
    <property type="match status" value="1"/>
</dbReference>
<dbReference type="Proteomes" id="UP000291116">
    <property type="component" value="Unassembled WGS sequence"/>
</dbReference>
<dbReference type="SUPFAM" id="SSF54695">
    <property type="entry name" value="POZ domain"/>
    <property type="match status" value="1"/>
</dbReference>
<dbReference type="EMBL" id="CAACVS010000470">
    <property type="protein sequence ID" value="VEU42710.1"/>
    <property type="molecule type" value="Genomic_DNA"/>
</dbReference>
<evidence type="ECO:0000313" key="4">
    <source>
        <dbReference type="Proteomes" id="UP000291116"/>
    </source>
</evidence>
<reference evidence="3 4" key="1">
    <citation type="submission" date="2019-01" db="EMBL/GenBank/DDBJ databases">
        <authorList>
            <person name="Ferrante I. M."/>
        </authorList>
    </citation>
    <scope>NUCLEOTIDE SEQUENCE [LARGE SCALE GENOMIC DNA]</scope>
    <source>
        <strain evidence="3 4">B856</strain>
    </source>
</reference>
<evidence type="ECO:0000313" key="3">
    <source>
        <dbReference type="EMBL" id="VEU42710.1"/>
    </source>
</evidence>
<feature type="coiled-coil region" evidence="1">
    <location>
        <begin position="20"/>
        <end position="54"/>
    </location>
</feature>
<dbReference type="OrthoDB" id="41971at2759"/>
<name>A0A448ZKZ6_9STRA</name>
<keyword evidence="1" id="KW-0175">Coiled coil</keyword>
<evidence type="ECO:0000256" key="1">
    <source>
        <dbReference type="SAM" id="Coils"/>
    </source>
</evidence>
<dbReference type="InterPro" id="IPR003131">
    <property type="entry name" value="T1-type_BTB"/>
</dbReference>
<accession>A0A448ZKZ6</accession>
<dbReference type="GO" id="GO:0051260">
    <property type="term" value="P:protein homooligomerization"/>
    <property type="evidence" value="ECO:0007669"/>
    <property type="project" value="InterPro"/>
</dbReference>
<dbReference type="PANTHER" id="PTHR14499">
    <property type="entry name" value="POTASSIUM CHANNEL TETRAMERIZATION DOMAIN-CONTAINING"/>
    <property type="match status" value="1"/>
</dbReference>
<sequence>MPKRKSSSVKDALSALTDVLSEREKALEEGEEKLRREREALEALEAEKASFYGETKPSDVLHLNVGGTKTSVLRRTLTSVPGSMLAARFSGRWDDSLEKDKDGHFFIEQNFETFEIMLKYLRNKANGTEKYSIASPSLRREQKQDFYRMLHYFGMTDGIYPTKLMMKTVPKIEDAVEIIGTKKVIAKEFTTFQMAPDGHSRRVKGFEIRLGTTQRIQVGWSYKNDDVMEKSVGHYEGSFALDLTGSSFLVGGGAKRLSYIEHPEGTVVRSENFGRTWYVNGELLTVNASNDQVEKIWRRYWSNLESLRPLISIEGEVEVTSVELVD</sequence>
<organism evidence="3 4">
    <name type="scientific">Pseudo-nitzschia multistriata</name>
    <dbReference type="NCBI Taxonomy" id="183589"/>
    <lineage>
        <taxon>Eukaryota</taxon>
        <taxon>Sar</taxon>
        <taxon>Stramenopiles</taxon>
        <taxon>Ochrophyta</taxon>
        <taxon>Bacillariophyta</taxon>
        <taxon>Bacillariophyceae</taxon>
        <taxon>Bacillariophycidae</taxon>
        <taxon>Bacillariales</taxon>
        <taxon>Bacillariaceae</taxon>
        <taxon>Pseudo-nitzschia</taxon>
    </lineage>
</organism>
<dbReference type="AlphaFoldDB" id="A0A448ZKZ6"/>
<feature type="domain" description="Potassium channel tetramerisation-type BTB" evidence="2">
    <location>
        <begin position="62"/>
        <end position="148"/>
    </location>
</feature>
<dbReference type="InterPro" id="IPR011333">
    <property type="entry name" value="SKP1/BTB/POZ_sf"/>
</dbReference>
<gene>
    <name evidence="3" type="ORF">PSNMU_V1.4_AUG-EV-PASAV3_0096960</name>
</gene>
<proteinExistence type="predicted"/>
<protein>
    <recommendedName>
        <fullName evidence="2">Potassium channel tetramerisation-type BTB domain-containing protein</fullName>
    </recommendedName>
</protein>
<dbReference type="PANTHER" id="PTHR14499:SF136">
    <property type="entry name" value="GH08630P"/>
    <property type="match status" value="1"/>
</dbReference>